<dbReference type="Gene3D" id="3.10.310.30">
    <property type="match status" value="1"/>
</dbReference>
<keyword evidence="11" id="KW-1185">Reference proteome</keyword>
<dbReference type="GO" id="GO:0006310">
    <property type="term" value="P:DNA recombination"/>
    <property type="evidence" value="ECO:0007669"/>
    <property type="project" value="InterPro"/>
</dbReference>
<dbReference type="AlphaFoldDB" id="G2DDX6"/>
<feature type="domain" description="DHHA1" evidence="8">
    <location>
        <begin position="365"/>
        <end position="458"/>
    </location>
</feature>
<organism evidence="10 11">
    <name type="scientific">endosymbiont of Riftia pachyptila</name>
    <name type="common">vent Ph05</name>
    <dbReference type="NCBI Taxonomy" id="1048808"/>
    <lineage>
        <taxon>Bacteria</taxon>
        <taxon>Pseudomonadati</taxon>
        <taxon>Pseudomonadota</taxon>
        <taxon>Gammaproteobacteria</taxon>
        <taxon>sulfur-oxidizing symbionts</taxon>
    </lineage>
</organism>
<reference evidence="10" key="1">
    <citation type="journal article" date="2011" name="ISME J.">
        <title>The endosymbionts of the deep-sea tubeworms Riftia pachyptila and Tevnia jerichonana share an identical physiology as revealed by proteogenomic analyses.</title>
        <authorList>
            <person name="Gardebrecht A."/>
            <person name="Markert S."/>
            <person name="Felbeck H."/>
            <person name="Thuermer A."/>
            <person name="Albrecht D."/>
            <person name="Wollherr A."/>
            <person name="Kabisch J."/>
            <person name="Lehmann R."/>
            <person name="Daniel R."/>
            <person name="Liesegang H."/>
            <person name="Hecker M."/>
            <person name="Sievert S.M."/>
            <person name="Schweder T."/>
        </authorList>
    </citation>
    <scope>NUCLEOTIDE SEQUENCE [LARGE SCALE GENOMIC DNA]</scope>
</reference>
<dbReference type="PANTHER" id="PTHR30255">
    <property type="entry name" value="SINGLE-STRANDED-DNA-SPECIFIC EXONUCLEASE RECJ"/>
    <property type="match status" value="1"/>
</dbReference>
<evidence type="ECO:0000259" key="7">
    <source>
        <dbReference type="Pfam" id="PF01368"/>
    </source>
</evidence>
<dbReference type="PATRIC" id="fig|1048808.3.peg.1811"/>
<evidence type="ECO:0000256" key="1">
    <source>
        <dbReference type="ARBA" id="ARBA00005915"/>
    </source>
</evidence>
<evidence type="ECO:0000256" key="4">
    <source>
        <dbReference type="ARBA" id="ARBA00022801"/>
    </source>
</evidence>
<keyword evidence="4 10" id="KW-0378">Hydrolase</keyword>
<gene>
    <name evidence="10" type="primary">recJ</name>
    <name evidence="10" type="ORF">Rifp1Sym_bs00160</name>
</gene>
<dbReference type="NCBIfam" id="TIGR00644">
    <property type="entry name" value="recJ"/>
    <property type="match status" value="1"/>
</dbReference>
<dbReference type="FunFam" id="3.90.1640.30:FF:000001">
    <property type="entry name" value="Single-stranded-DNA-specific exonuclease RecJ"/>
    <property type="match status" value="1"/>
</dbReference>
<keyword evidence="3" id="KW-0540">Nuclease</keyword>
<evidence type="ECO:0000259" key="8">
    <source>
        <dbReference type="Pfam" id="PF02272"/>
    </source>
</evidence>
<dbReference type="GO" id="GO:0003676">
    <property type="term" value="F:nucleic acid binding"/>
    <property type="evidence" value="ECO:0007669"/>
    <property type="project" value="InterPro"/>
</dbReference>
<dbReference type="Pfam" id="PF02272">
    <property type="entry name" value="DHHA1"/>
    <property type="match status" value="1"/>
</dbReference>
<evidence type="ECO:0000259" key="9">
    <source>
        <dbReference type="Pfam" id="PF17768"/>
    </source>
</evidence>
<feature type="domain" description="RecJ OB" evidence="9">
    <location>
        <begin position="474"/>
        <end position="574"/>
    </location>
</feature>
<dbReference type="SUPFAM" id="SSF64182">
    <property type="entry name" value="DHH phosphoesterases"/>
    <property type="match status" value="1"/>
</dbReference>
<dbReference type="InterPro" id="IPR003156">
    <property type="entry name" value="DHHA1_dom"/>
</dbReference>
<feature type="domain" description="DDH" evidence="7">
    <location>
        <begin position="77"/>
        <end position="237"/>
    </location>
</feature>
<dbReference type="InterPro" id="IPR051673">
    <property type="entry name" value="SSDNA_exonuclease_RecJ"/>
</dbReference>
<evidence type="ECO:0000256" key="5">
    <source>
        <dbReference type="ARBA" id="ARBA00022839"/>
    </source>
</evidence>
<comment type="caution">
    <text evidence="10">The sequence shown here is derived from an EMBL/GenBank/DDBJ whole genome shotgun (WGS) entry which is preliminary data.</text>
</comment>
<name>G2DDX6_9GAMM</name>
<feature type="coiled-coil region" evidence="6">
    <location>
        <begin position="319"/>
        <end position="354"/>
    </location>
</feature>
<accession>G2DDX6</accession>
<dbReference type="InterPro" id="IPR038763">
    <property type="entry name" value="DHH_sf"/>
</dbReference>
<dbReference type="PANTHER" id="PTHR30255:SF2">
    <property type="entry name" value="SINGLE-STRANDED-DNA-SPECIFIC EXONUCLEASE RECJ"/>
    <property type="match status" value="1"/>
</dbReference>
<dbReference type="GO" id="GO:0006281">
    <property type="term" value="P:DNA repair"/>
    <property type="evidence" value="ECO:0007669"/>
    <property type="project" value="InterPro"/>
</dbReference>
<dbReference type="GO" id="GO:0008409">
    <property type="term" value="F:5'-3' exonuclease activity"/>
    <property type="evidence" value="ECO:0007669"/>
    <property type="project" value="InterPro"/>
</dbReference>
<dbReference type="InterPro" id="IPR004610">
    <property type="entry name" value="RecJ"/>
</dbReference>
<dbReference type="Pfam" id="PF17768">
    <property type="entry name" value="RecJ_OB"/>
    <property type="match status" value="1"/>
</dbReference>
<sequence length="580" mass="62997">MHIGKSPLKISQRTAANGEDELPETLHPVLRRVYLARGVTTAEGLGLGLEQLLPAAGLKGIEAAVALLESVLEAQGRILVVGDYDADGATSTALALLALQAFGCEKVGYLVPNRFEFGYGLSPEIVELAARQQPDLIITVDNGIASISGVSRAAELGIPVLVTDHHLPGEQLPAAAAIVNPNQPGDGFASKNLAGVGVIFYLLVALRARLRQAGWFERCGLAVPNMAEWLDLVVLGTVADLVVLDQNNRILVEQGLRRIRAGRCRPGIEALIRLAGRDQSRLVASDLGYAIGPRLNAAGRLEDMGLGIECLLADDPSAALQMAVELDRLNRTRREIEQQMQEQAQQLLQQLHREMQGEIPLALCLYDPNWHQGVVGILASRIKEKYHRPVIAFADGGDGILKGSARSVPALHIRDLLERIASRHAGLIERFGGHAMAAGLSLPKQNLERFRQAFEAEAANWLDPAELVGELLSDGELEAEALGLELAQLLRQAGPWGQGFPAPLFDGRFQVLQQRVVGERHLKLRLRTEQGDAELDGIAFNQAEMGELASQVRLAYRLDVNEFRGRVQPQLVVEYIQSTT</sequence>
<comment type="similarity">
    <text evidence="1">Belongs to the RecJ family.</text>
</comment>
<evidence type="ECO:0000256" key="6">
    <source>
        <dbReference type="SAM" id="Coils"/>
    </source>
</evidence>
<dbReference type="Gene3D" id="3.90.1640.30">
    <property type="match status" value="1"/>
</dbReference>
<evidence type="ECO:0000313" key="11">
    <source>
        <dbReference type="Proteomes" id="UP000004491"/>
    </source>
</evidence>
<evidence type="ECO:0000256" key="3">
    <source>
        <dbReference type="ARBA" id="ARBA00022722"/>
    </source>
</evidence>
<keyword evidence="6" id="KW-0175">Coiled coil</keyword>
<dbReference type="Pfam" id="PF01368">
    <property type="entry name" value="DHH"/>
    <property type="match status" value="1"/>
</dbReference>
<dbReference type="EMBL" id="AFOC01000046">
    <property type="protein sequence ID" value="EGV51184.1"/>
    <property type="molecule type" value="Genomic_DNA"/>
</dbReference>
<evidence type="ECO:0000256" key="2">
    <source>
        <dbReference type="ARBA" id="ARBA00019841"/>
    </source>
</evidence>
<protein>
    <recommendedName>
        <fullName evidence="2">Single-stranded-DNA-specific exonuclease RecJ</fullName>
    </recommendedName>
</protein>
<dbReference type="Proteomes" id="UP000004491">
    <property type="component" value="Unassembled WGS sequence"/>
</dbReference>
<proteinExistence type="inferred from homology"/>
<dbReference type="InterPro" id="IPR001667">
    <property type="entry name" value="DDH_dom"/>
</dbReference>
<dbReference type="InterPro" id="IPR041122">
    <property type="entry name" value="RecJ_OB"/>
</dbReference>
<evidence type="ECO:0000313" key="10">
    <source>
        <dbReference type="EMBL" id="EGV51184.1"/>
    </source>
</evidence>
<keyword evidence="5 10" id="KW-0269">Exonuclease</keyword>